<dbReference type="STRING" id="3476.A0A2P5DIA3"/>
<sequence length="100" mass="11152">AVITFEEAKPCGANPYLVTVNQWRNKSGNSGKEPYKTLPGDSFVLANGKLETVSNLQRAAMSWDFLSLIDLRGDRDTKFKVKASKELELVNIPKRIPSLK</sequence>
<evidence type="ECO:0000259" key="1">
    <source>
        <dbReference type="Pfam" id="PF20073"/>
    </source>
</evidence>
<dbReference type="OrthoDB" id="3156807at2759"/>
<organism evidence="2 3">
    <name type="scientific">Parasponia andersonii</name>
    <name type="common">Sponia andersonii</name>
    <dbReference type="NCBI Taxonomy" id="3476"/>
    <lineage>
        <taxon>Eukaryota</taxon>
        <taxon>Viridiplantae</taxon>
        <taxon>Streptophyta</taxon>
        <taxon>Embryophyta</taxon>
        <taxon>Tracheophyta</taxon>
        <taxon>Spermatophyta</taxon>
        <taxon>Magnoliopsida</taxon>
        <taxon>eudicotyledons</taxon>
        <taxon>Gunneridae</taxon>
        <taxon>Pentapetalae</taxon>
        <taxon>rosids</taxon>
        <taxon>fabids</taxon>
        <taxon>Rosales</taxon>
        <taxon>Cannabaceae</taxon>
        <taxon>Parasponia</taxon>
    </lineage>
</organism>
<proteinExistence type="predicted"/>
<reference evidence="3" key="1">
    <citation type="submission" date="2016-06" db="EMBL/GenBank/DDBJ databases">
        <title>Parallel loss of symbiosis genes in relatives of nitrogen-fixing non-legume Parasponia.</title>
        <authorList>
            <person name="Van Velzen R."/>
            <person name="Holmer R."/>
            <person name="Bu F."/>
            <person name="Rutten L."/>
            <person name="Van Zeijl A."/>
            <person name="Liu W."/>
            <person name="Santuari L."/>
            <person name="Cao Q."/>
            <person name="Sharma T."/>
            <person name="Shen D."/>
            <person name="Roswanjaya Y."/>
            <person name="Wardhani T."/>
            <person name="Kalhor M.S."/>
            <person name="Jansen J."/>
            <person name="Van den Hoogen J."/>
            <person name="Gungor B."/>
            <person name="Hartog M."/>
            <person name="Hontelez J."/>
            <person name="Verver J."/>
            <person name="Yang W.-C."/>
            <person name="Schijlen E."/>
            <person name="Repin R."/>
            <person name="Schilthuizen M."/>
            <person name="Schranz E."/>
            <person name="Heidstra R."/>
            <person name="Miyata K."/>
            <person name="Fedorova E."/>
            <person name="Kohlen W."/>
            <person name="Bisseling T."/>
            <person name="Smit S."/>
            <person name="Geurts R."/>
        </authorList>
    </citation>
    <scope>NUCLEOTIDE SEQUENCE [LARGE SCALE GENOMIC DNA]</scope>
    <source>
        <strain evidence="3">cv. WU1-14</strain>
    </source>
</reference>
<accession>A0A2P5DIA3</accession>
<dbReference type="Pfam" id="PF20073">
    <property type="entry name" value="DUF6469"/>
    <property type="match status" value="1"/>
</dbReference>
<evidence type="ECO:0000313" key="3">
    <source>
        <dbReference type="Proteomes" id="UP000237105"/>
    </source>
</evidence>
<dbReference type="AlphaFoldDB" id="A0A2P5DIA3"/>
<dbReference type="EMBL" id="JXTB01000036">
    <property type="protein sequence ID" value="PON72993.1"/>
    <property type="molecule type" value="Genomic_DNA"/>
</dbReference>
<dbReference type="Proteomes" id="UP000237105">
    <property type="component" value="Unassembled WGS sequence"/>
</dbReference>
<gene>
    <name evidence="2" type="ORF">PanWU01x14_061430</name>
</gene>
<dbReference type="InterPro" id="IPR045529">
    <property type="entry name" value="DUF6469"/>
</dbReference>
<evidence type="ECO:0000313" key="2">
    <source>
        <dbReference type="EMBL" id="PON72993.1"/>
    </source>
</evidence>
<name>A0A2P5DIA3_PARAD</name>
<protein>
    <recommendedName>
        <fullName evidence="1">DUF6469 domain-containing protein</fullName>
    </recommendedName>
</protein>
<keyword evidence="3" id="KW-1185">Reference proteome</keyword>
<comment type="caution">
    <text evidence="2">The sequence shown here is derived from an EMBL/GenBank/DDBJ whole genome shotgun (WGS) entry which is preliminary data.</text>
</comment>
<feature type="domain" description="DUF6469" evidence="1">
    <location>
        <begin position="2"/>
        <end position="89"/>
    </location>
</feature>
<feature type="non-terminal residue" evidence="2">
    <location>
        <position position="1"/>
    </location>
</feature>